<accession>A0A383UME5</accession>
<gene>
    <name evidence="1" type="ORF">BLGHR1_11800</name>
</gene>
<name>A0A383UME5_BLUHO</name>
<protein>
    <submittedName>
        <fullName evidence="1">Uncharacterized protein</fullName>
    </submittedName>
</protein>
<evidence type="ECO:0000313" key="2">
    <source>
        <dbReference type="Proteomes" id="UP000275772"/>
    </source>
</evidence>
<organism evidence="1 2">
    <name type="scientific">Blumeria hordei</name>
    <name type="common">Barley powdery mildew</name>
    <name type="synonym">Blumeria graminis f. sp. hordei</name>
    <dbReference type="NCBI Taxonomy" id="2867405"/>
    <lineage>
        <taxon>Eukaryota</taxon>
        <taxon>Fungi</taxon>
        <taxon>Dikarya</taxon>
        <taxon>Ascomycota</taxon>
        <taxon>Pezizomycotina</taxon>
        <taxon>Leotiomycetes</taxon>
        <taxon>Erysiphales</taxon>
        <taxon>Erysiphaceae</taxon>
        <taxon>Blumeria</taxon>
    </lineage>
</organism>
<dbReference type="VEuPathDB" id="FungiDB:BLGHR1_11800"/>
<reference evidence="1 2" key="1">
    <citation type="submission" date="2017-11" db="EMBL/GenBank/DDBJ databases">
        <authorList>
            <person name="Kracher B."/>
        </authorList>
    </citation>
    <scope>NUCLEOTIDE SEQUENCE [LARGE SCALE GENOMIC DNA]</scope>
    <source>
        <strain evidence="1 2">RACE1</strain>
    </source>
</reference>
<sequence>MNKALVACLGESEPHEWTREEAIAVQNHTGLLLHTLLQKLRNNWKPYSGDKDQSEQHDTNSYGGNTDCFEYKLNIFNMYCSQLNFSNDEIKAKAFTQMLKGIAFQFYITITTNQVIVPTFVQLCDVIRSYFETNEWKRARLTEFNSTTLKKVNSNNPTKSLKDCMDLLVDKLQQLQLGLSAPFRTDSHLH</sequence>
<dbReference type="AlphaFoldDB" id="A0A383UME5"/>
<evidence type="ECO:0000313" key="1">
    <source>
        <dbReference type="EMBL" id="SZF01047.1"/>
    </source>
</evidence>
<dbReference type="EMBL" id="UNSH01000035">
    <property type="protein sequence ID" value="SZF01047.1"/>
    <property type="molecule type" value="Genomic_DNA"/>
</dbReference>
<proteinExistence type="predicted"/>
<dbReference type="Proteomes" id="UP000275772">
    <property type="component" value="Unassembled WGS sequence"/>
</dbReference>